<evidence type="ECO:0000259" key="5">
    <source>
        <dbReference type="PROSITE" id="PS50146"/>
    </source>
</evidence>
<dbReference type="RefSeq" id="WP_133289661.1">
    <property type="nucleotide sequence ID" value="NZ_SMSJ01000020.1"/>
</dbReference>
<keyword evidence="1" id="KW-0808">Transferase</keyword>
<proteinExistence type="predicted"/>
<dbReference type="OrthoDB" id="9815110at2"/>
<evidence type="ECO:0000313" key="7">
    <source>
        <dbReference type="Proteomes" id="UP000295096"/>
    </source>
</evidence>
<dbReference type="GO" id="GO:0005524">
    <property type="term" value="F:ATP binding"/>
    <property type="evidence" value="ECO:0007669"/>
    <property type="project" value="UniProtKB-KW"/>
</dbReference>
<organism evidence="6 7">
    <name type="scientific">Dankookia rubra</name>
    <dbReference type="NCBI Taxonomy" id="1442381"/>
    <lineage>
        <taxon>Bacteria</taxon>
        <taxon>Pseudomonadati</taxon>
        <taxon>Pseudomonadota</taxon>
        <taxon>Alphaproteobacteria</taxon>
        <taxon>Acetobacterales</taxon>
        <taxon>Roseomonadaceae</taxon>
        <taxon>Dankookia</taxon>
    </lineage>
</organism>
<dbReference type="GO" id="GO:0016301">
    <property type="term" value="F:kinase activity"/>
    <property type="evidence" value="ECO:0007669"/>
    <property type="project" value="UniProtKB-KW"/>
</dbReference>
<dbReference type="Pfam" id="PF19279">
    <property type="entry name" value="YegS_C"/>
    <property type="match status" value="1"/>
</dbReference>
<keyword evidence="7" id="KW-1185">Reference proteome</keyword>
<accession>A0A4V3AA25</accession>
<dbReference type="SMART" id="SM00046">
    <property type="entry name" value="DAGKc"/>
    <property type="match status" value="1"/>
</dbReference>
<dbReference type="InterPro" id="IPR017438">
    <property type="entry name" value="ATP-NAD_kinase_N"/>
</dbReference>
<evidence type="ECO:0000256" key="4">
    <source>
        <dbReference type="ARBA" id="ARBA00022840"/>
    </source>
</evidence>
<evidence type="ECO:0000256" key="1">
    <source>
        <dbReference type="ARBA" id="ARBA00022679"/>
    </source>
</evidence>
<evidence type="ECO:0000313" key="6">
    <source>
        <dbReference type="EMBL" id="TDH61505.1"/>
    </source>
</evidence>
<dbReference type="InterPro" id="IPR001206">
    <property type="entry name" value="Diacylglycerol_kinase_cat_dom"/>
</dbReference>
<dbReference type="PANTHER" id="PTHR12358:SF54">
    <property type="entry name" value="SPHINGOSINE KINASE RELATED PROTEIN"/>
    <property type="match status" value="1"/>
</dbReference>
<dbReference type="PROSITE" id="PS50146">
    <property type="entry name" value="DAGK"/>
    <property type="match status" value="1"/>
</dbReference>
<dbReference type="EMBL" id="SMSJ01000020">
    <property type="protein sequence ID" value="TDH61505.1"/>
    <property type="molecule type" value="Genomic_DNA"/>
</dbReference>
<keyword evidence="2" id="KW-0547">Nucleotide-binding</keyword>
<dbReference type="InterPro" id="IPR016064">
    <property type="entry name" value="NAD/diacylglycerol_kinase_sf"/>
</dbReference>
<dbReference type="InterPro" id="IPR050187">
    <property type="entry name" value="Lipid_Phosphate_FormReg"/>
</dbReference>
<comment type="caution">
    <text evidence="6">The sequence shown here is derived from an EMBL/GenBank/DDBJ whole genome shotgun (WGS) entry which is preliminary data.</text>
</comment>
<dbReference type="Pfam" id="PF00781">
    <property type="entry name" value="DAGK_cat"/>
    <property type="match status" value="1"/>
</dbReference>
<dbReference type="Gene3D" id="2.60.200.40">
    <property type="match status" value="1"/>
</dbReference>
<sequence length="311" mass="32290">MLIVFNPAAGSRRRRRLARALGTLAEAGILARVAETLHPGHATLLARGAAGEGIGVVVAAGGDGTIAEVAAGLAGSAARLGILPFGTANVLAWELGLPPRPEAAAAVLSGGQARRLWPGLARFADGSERLFVQMLGAGFDAEVVARLDPGLKRRIGRGAYVLQGMRELGRYRFPRFNAVLDGQAEEVVSAIVSKGRLYAGRYLLAPAARPGEAGFEVVLFRGGAMGARLQAALCGAALPLDLLPRMPGVELRRAWRVELRDGPMAGYAAGSIGRTVPVQADGDPAGMLPVMLESAAGPIEVMLPCARVAER</sequence>
<dbReference type="InterPro" id="IPR045540">
    <property type="entry name" value="YegS/DAGK_C"/>
</dbReference>
<feature type="domain" description="DAGKc" evidence="5">
    <location>
        <begin position="1"/>
        <end position="127"/>
    </location>
</feature>
<evidence type="ECO:0000256" key="3">
    <source>
        <dbReference type="ARBA" id="ARBA00022777"/>
    </source>
</evidence>
<name>A0A4V3AA25_9PROT</name>
<gene>
    <name evidence="6" type="ORF">E2C06_16230</name>
</gene>
<dbReference type="Proteomes" id="UP000295096">
    <property type="component" value="Unassembled WGS sequence"/>
</dbReference>
<evidence type="ECO:0000256" key="2">
    <source>
        <dbReference type="ARBA" id="ARBA00022741"/>
    </source>
</evidence>
<dbReference type="SUPFAM" id="SSF111331">
    <property type="entry name" value="NAD kinase/diacylglycerol kinase-like"/>
    <property type="match status" value="1"/>
</dbReference>
<reference evidence="6 7" key="1">
    <citation type="journal article" date="2016" name="J. Microbiol.">
        <title>Dankookia rubra gen. nov., sp. nov., an alphaproteobacterium isolated from sediment of a shallow stream.</title>
        <authorList>
            <person name="Kim W.H."/>
            <person name="Kim D.H."/>
            <person name="Kang K."/>
            <person name="Ahn T.Y."/>
        </authorList>
    </citation>
    <scope>NUCLEOTIDE SEQUENCE [LARGE SCALE GENOMIC DNA]</scope>
    <source>
        <strain evidence="6 7">JCM30602</strain>
    </source>
</reference>
<dbReference type="Gene3D" id="3.40.50.10330">
    <property type="entry name" value="Probable inorganic polyphosphate/atp-NAD kinase, domain 1"/>
    <property type="match status" value="1"/>
</dbReference>
<dbReference type="PANTHER" id="PTHR12358">
    <property type="entry name" value="SPHINGOSINE KINASE"/>
    <property type="match status" value="1"/>
</dbReference>
<keyword evidence="4" id="KW-0067">ATP-binding</keyword>
<dbReference type="AlphaFoldDB" id="A0A4V3AA25"/>
<protein>
    <submittedName>
        <fullName evidence="6">Diacylglycerol kinase family lipid kinase</fullName>
    </submittedName>
</protein>
<keyword evidence="3 6" id="KW-0418">Kinase</keyword>